<dbReference type="CDD" id="cd00099">
    <property type="entry name" value="IgV"/>
    <property type="match status" value="1"/>
</dbReference>
<keyword evidence="2" id="KW-1003">Cell membrane</keyword>
<keyword evidence="4" id="KW-0391">Immunity</keyword>
<reference evidence="9" key="2">
    <citation type="submission" date="2025-08" db="UniProtKB">
        <authorList>
            <consortium name="Ensembl"/>
        </authorList>
    </citation>
    <scope>IDENTIFICATION</scope>
</reference>
<feature type="domain" description="Ig-like" evidence="8">
    <location>
        <begin position="87"/>
        <end position="160"/>
    </location>
</feature>
<dbReference type="InterPro" id="IPR013783">
    <property type="entry name" value="Ig-like_fold"/>
</dbReference>
<dbReference type="Ensembl" id="ENSHHUT00000050624.1">
    <property type="protein sequence ID" value="ENSHHUP00000048850.1"/>
    <property type="gene ID" value="ENSHHUG00000029577.1"/>
</dbReference>
<evidence type="ECO:0000256" key="4">
    <source>
        <dbReference type="ARBA" id="ARBA00022859"/>
    </source>
</evidence>
<evidence type="ECO:0000313" key="10">
    <source>
        <dbReference type="Proteomes" id="UP000314982"/>
    </source>
</evidence>
<keyword evidence="3" id="KW-0732">Signal</keyword>
<protein>
    <recommendedName>
        <fullName evidence="8">Ig-like domain-containing protein</fullName>
    </recommendedName>
</protein>
<sequence length="204" mass="22769">MVGQKPQNIVTMTKYDMPVWHKDFNHSRFNVEKAGADGMYRLAITNTDPTDEAVYYCAVRTAYEANFINGTLLLWKGKNHQRSHYHTCTVLSETCTGEHSVYWFRSGSGESHPGVLYTPGDKSDECEKSPETSSPTQRCVYSLSKNNLSPSDAGTYYCAVATCREILFGDGTKLDIKGTFMTTINVNYQMGRSLGTLELINIAS</sequence>
<dbReference type="SUPFAM" id="SSF48726">
    <property type="entry name" value="Immunoglobulin"/>
    <property type="match status" value="2"/>
</dbReference>
<dbReference type="Gene3D" id="2.60.40.10">
    <property type="entry name" value="Immunoglobulins"/>
    <property type="match status" value="2"/>
</dbReference>
<accession>A0A4W5NHU9</accession>
<name>A0A4W5NHU9_9TELE</name>
<dbReference type="PANTHER" id="PTHR19433:SF133">
    <property type="entry name" value="IMMUNE-TYPE RECEPTOR 5 PRECURSOR-RELATED"/>
    <property type="match status" value="1"/>
</dbReference>
<keyword evidence="6" id="KW-1015">Disulfide bond</keyword>
<dbReference type="PANTHER" id="PTHR19433">
    <property type="entry name" value="T-CELL RECEPTOR ALPHA CHAIN V REGION-RELATED"/>
    <property type="match status" value="1"/>
</dbReference>
<evidence type="ECO:0000256" key="3">
    <source>
        <dbReference type="ARBA" id="ARBA00022729"/>
    </source>
</evidence>
<dbReference type="STRING" id="62062.ENSHHUP00000048850"/>
<evidence type="ECO:0000256" key="2">
    <source>
        <dbReference type="ARBA" id="ARBA00022475"/>
    </source>
</evidence>
<reference evidence="10" key="1">
    <citation type="submission" date="2018-06" db="EMBL/GenBank/DDBJ databases">
        <title>Genome assembly of Danube salmon.</title>
        <authorList>
            <person name="Macqueen D.J."/>
            <person name="Gundappa M.K."/>
        </authorList>
    </citation>
    <scope>NUCLEOTIDE SEQUENCE [LARGE SCALE GENOMIC DNA]</scope>
</reference>
<dbReference type="GO" id="GO:0009617">
    <property type="term" value="P:response to bacterium"/>
    <property type="evidence" value="ECO:0007669"/>
    <property type="project" value="TreeGrafter"/>
</dbReference>
<evidence type="ECO:0000256" key="5">
    <source>
        <dbReference type="ARBA" id="ARBA00023136"/>
    </source>
</evidence>
<dbReference type="GO" id="GO:0002376">
    <property type="term" value="P:immune system process"/>
    <property type="evidence" value="ECO:0007669"/>
    <property type="project" value="UniProtKB-KW"/>
</dbReference>
<dbReference type="InterPro" id="IPR007110">
    <property type="entry name" value="Ig-like_dom"/>
</dbReference>
<evidence type="ECO:0000259" key="8">
    <source>
        <dbReference type="PROSITE" id="PS50835"/>
    </source>
</evidence>
<dbReference type="InterPro" id="IPR036179">
    <property type="entry name" value="Ig-like_dom_sf"/>
</dbReference>
<evidence type="ECO:0000256" key="7">
    <source>
        <dbReference type="ARBA" id="ARBA00023180"/>
    </source>
</evidence>
<dbReference type="GeneTree" id="ENSGT01030000234530"/>
<dbReference type="Pfam" id="PF07686">
    <property type="entry name" value="V-set"/>
    <property type="match status" value="1"/>
</dbReference>
<keyword evidence="5" id="KW-0472">Membrane</keyword>
<dbReference type="GO" id="GO:0005886">
    <property type="term" value="C:plasma membrane"/>
    <property type="evidence" value="ECO:0007669"/>
    <property type="project" value="UniProtKB-SubCell"/>
</dbReference>
<evidence type="ECO:0000313" key="9">
    <source>
        <dbReference type="Ensembl" id="ENSHHUP00000048850.1"/>
    </source>
</evidence>
<comment type="subcellular location">
    <subcellularLocation>
        <location evidence="1">Cell membrane</location>
    </subcellularLocation>
</comment>
<dbReference type="Proteomes" id="UP000314982">
    <property type="component" value="Unassembled WGS sequence"/>
</dbReference>
<keyword evidence="10" id="KW-1185">Reference proteome</keyword>
<keyword evidence="7" id="KW-0325">Glycoprotein</keyword>
<dbReference type="AlphaFoldDB" id="A0A4W5NHU9"/>
<evidence type="ECO:0000256" key="6">
    <source>
        <dbReference type="ARBA" id="ARBA00023157"/>
    </source>
</evidence>
<proteinExistence type="predicted"/>
<organism evidence="9 10">
    <name type="scientific">Hucho hucho</name>
    <name type="common">huchen</name>
    <dbReference type="NCBI Taxonomy" id="62062"/>
    <lineage>
        <taxon>Eukaryota</taxon>
        <taxon>Metazoa</taxon>
        <taxon>Chordata</taxon>
        <taxon>Craniata</taxon>
        <taxon>Vertebrata</taxon>
        <taxon>Euteleostomi</taxon>
        <taxon>Actinopterygii</taxon>
        <taxon>Neopterygii</taxon>
        <taxon>Teleostei</taxon>
        <taxon>Protacanthopterygii</taxon>
        <taxon>Salmoniformes</taxon>
        <taxon>Salmonidae</taxon>
        <taxon>Salmoninae</taxon>
        <taxon>Hucho</taxon>
    </lineage>
</organism>
<evidence type="ECO:0000256" key="1">
    <source>
        <dbReference type="ARBA" id="ARBA00004236"/>
    </source>
</evidence>
<dbReference type="InterPro" id="IPR052051">
    <property type="entry name" value="TCR_complex_component"/>
</dbReference>
<dbReference type="PROSITE" id="PS50835">
    <property type="entry name" value="IG_LIKE"/>
    <property type="match status" value="1"/>
</dbReference>
<reference evidence="9" key="3">
    <citation type="submission" date="2025-09" db="UniProtKB">
        <authorList>
            <consortium name="Ensembl"/>
        </authorList>
    </citation>
    <scope>IDENTIFICATION</scope>
</reference>
<dbReference type="InterPro" id="IPR013106">
    <property type="entry name" value="Ig_V-set"/>
</dbReference>